<organism evidence="2">
    <name type="scientific">Candidatus Kentrum sp. TUN</name>
    <dbReference type="NCBI Taxonomy" id="2126343"/>
    <lineage>
        <taxon>Bacteria</taxon>
        <taxon>Pseudomonadati</taxon>
        <taxon>Pseudomonadota</taxon>
        <taxon>Gammaproteobacteria</taxon>
        <taxon>Candidatus Kentrum</taxon>
    </lineage>
</organism>
<dbReference type="EMBL" id="CAADFX010000040">
    <property type="protein sequence ID" value="VFK56021.1"/>
    <property type="molecule type" value="Genomic_DNA"/>
</dbReference>
<dbReference type="InterPro" id="IPR003959">
    <property type="entry name" value="ATPase_AAA_core"/>
</dbReference>
<feature type="domain" description="ATPase AAA-type core" evidence="1">
    <location>
        <begin position="185"/>
        <end position="281"/>
    </location>
</feature>
<dbReference type="PANTHER" id="PTHR43581">
    <property type="entry name" value="ATP/GTP PHOSPHATASE"/>
    <property type="match status" value="1"/>
</dbReference>
<accession>A0A450ZQN5</accession>
<dbReference type="GO" id="GO:0005524">
    <property type="term" value="F:ATP binding"/>
    <property type="evidence" value="ECO:0007669"/>
    <property type="project" value="InterPro"/>
</dbReference>
<reference evidence="2" key="1">
    <citation type="submission" date="2019-02" db="EMBL/GenBank/DDBJ databases">
        <authorList>
            <person name="Gruber-Vodicka R. H."/>
            <person name="Seah K. B. B."/>
        </authorList>
    </citation>
    <scope>NUCLEOTIDE SEQUENCE</scope>
    <source>
        <strain evidence="2">BECK_BY1</strain>
    </source>
</reference>
<dbReference type="CDD" id="cd00267">
    <property type="entry name" value="ABC_ATPase"/>
    <property type="match status" value="1"/>
</dbReference>
<gene>
    <name evidence="2" type="ORF">BECKTUN1418D_GA0071000_10402</name>
</gene>
<dbReference type="GO" id="GO:0016887">
    <property type="term" value="F:ATP hydrolysis activity"/>
    <property type="evidence" value="ECO:0007669"/>
    <property type="project" value="InterPro"/>
</dbReference>
<dbReference type="InterPro" id="IPR051396">
    <property type="entry name" value="Bact_Antivir_Def_Nuclease"/>
</dbReference>
<dbReference type="InterPro" id="IPR027417">
    <property type="entry name" value="P-loop_NTPase"/>
</dbReference>
<proteinExistence type="predicted"/>
<evidence type="ECO:0000259" key="1">
    <source>
        <dbReference type="Pfam" id="PF13304"/>
    </source>
</evidence>
<protein>
    <submittedName>
        <fullName evidence="2">AAA domain-containing protein, putative AbiEii toxin, Type IV TA system</fullName>
    </submittedName>
</protein>
<sequence length="342" mass="38662">MPDWDETMTISRIRFEKFTAFEKLDIPLGSGINVLLGANGTGKTHLMKAAYAACDITKTGEDYAKKLIGTFLPSDRALGRLVKRRQGSTKGGVGIYREELKLVCSFSNHAKNTATITGARVWGKEKIESVYIPVKEMLSNAPGFRSLYSQRAIHFEAIYADILDRAYLPPLLGPTDSNRKRLLKVLQEIIEGKVITKDEGFFLRNKQSNLEFSLLAEGLRKLGLLWLLIQNGILLNGSVLFWDEPETNLNPKLFGPLMEILLELQRSGVQIFLATHDYVILKELDLRMKPEDGVLFHSLYRDGDSGEILCHSTDEYLEIHPNAIQETFLDLFDRDVKRDLEA</sequence>
<dbReference type="PANTHER" id="PTHR43581:SF2">
    <property type="entry name" value="EXCINUCLEASE ATPASE SUBUNIT"/>
    <property type="match status" value="1"/>
</dbReference>
<dbReference type="Pfam" id="PF13304">
    <property type="entry name" value="AAA_21"/>
    <property type="match status" value="1"/>
</dbReference>
<name>A0A450ZQN5_9GAMM</name>
<evidence type="ECO:0000313" key="2">
    <source>
        <dbReference type="EMBL" id="VFK56021.1"/>
    </source>
</evidence>
<dbReference type="Gene3D" id="3.40.50.300">
    <property type="entry name" value="P-loop containing nucleotide triphosphate hydrolases"/>
    <property type="match status" value="1"/>
</dbReference>
<dbReference type="SUPFAM" id="SSF52540">
    <property type="entry name" value="P-loop containing nucleoside triphosphate hydrolases"/>
    <property type="match status" value="1"/>
</dbReference>
<dbReference type="AlphaFoldDB" id="A0A450ZQN5"/>